<keyword evidence="2" id="KW-1185">Reference proteome</keyword>
<dbReference type="AlphaFoldDB" id="A0A4R6SM87"/>
<dbReference type="EMBL" id="SNXZ01000001">
    <property type="protein sequence ID" value="TDQ04670.1"/>
    <property type="molecule type" value="Genomic_DNA"/>
</dbReference>
<protein>
    <submittedName>
        <fullName evidence="1">Uncharacterized protein</fullName>
    </submittedName>
</protein>
<evidence type="ECO:0000313" key="2">
    <source>
        <dbReference type="Proteomes" id="UP000295444"/>
    </source>
</evidence>
<gene>
    <name evidence="1" type="ORF">EV186_101625</name>
</gene>
<comment type="caution">
    <text evidence="1">The sequence shown here is derived from an EMBL/GenBank/DDBJ whole genome shotgun (WGS) entry which is preliminary data.</text>
</comment>
<dbReference type="OrthoDB" id="3689934at2"/>
<accession>A0A4R6SM87</accession>
<name>A0A4R6SM87_LABRH</name>
<evidence type="ECO:0000313" key="1">
    <source>
        <dbReference type="EMBL" id="TDQ04670.1"/>
    </source>
</evidence>
<organism evidence="1 2">
    <name type="scientific">Labedaea rhizosphaerae</name>
    <dbReference type="NCBI Taxonomy" id="598644"/>
    <lineage>
        <taxon>Bacteria</taxon>
        <taxon>Bacillati</taxon>
        <taxon>Actinomycetota</taxon>
        <taxon>Actinomycetes</taxon>
        <taxon>Pseudonocardiales</taxon>
        <taxon>Pseudonocardiaceae</taxon>
        <taxon>Labedaea</taxon>
    </lineage>
</organism>
<reference evidence="1 2" key="1">
    <citation type="submission" date="2019-03" db="EMBL/GenBank/DDBJ databases">
        <title>Genomic Encyclopedia of Type Strains, Phase IV (KMG-IV): sequencing the most valuable type-strain genomes for metagenomic binning, comparative biology and taxonomic classification.</title>
        <authorList>
            <person name="Goeker M."/>
        </authorList>
    </citation>
    <scope>NUCLEOTIDE SEQUENCE [LARGE SCALE GENOMIC DNA]</scope>
    <source>
        <strain evidence="1 2">DSM 45361</strain>
    </source>
</reference>
<sequence>MSVEPARRTILAPYIVSWTEEVDPPARVELVPGRGIGYADEKVTDRDSHGVLWHRSAWRPYEGRPQFARIHPARQRRAMQRLLCLVCGGPADETEEGVLWLLQDHREDWKGWPNRMAVAEPPVCLPCVEVSVQKCPALRKGAVAILAGRYPVAGVRGVLYAEGPNRMPTPVEDAIVAYDSHKSRWIKAHNLVRQLGDCELFEVHELIK</sequence>
<dbReference type="RefSeq" id="WP_133847544.1">
    <property type="nucleotide sequence ID" value="NZ_SNXZ01000001.1"/>
</dbReference>
<proteinExistence type="predicted"/>
<dbReference type="Proteomes" id="UP000295444">
    <property type="component" value="Unassembled WGS sequence"/>
</dbReference>